<dbReference type="InterPro" id="IPR013763">
    <property type="entry name" value="Cyclin-like_dom"/>
</dbReference>
<dbReference type="SMART" id="SM00385">
    <property type="entry name" value="CYCLIN"/>
    <property type="match status" value="2"/>
</dbReference>
<evidence type="ECO:0000256" key="5">
    <source>
        <dbReference type="SAM" id="MobiDB-lite"/>
    </source>
</evidence>
<evidence type="ECO:0000256" key="2">
    <source>
        <dbReference type="ARBA" id="ARBA00023127"/>
    </source>
</evidence>
<evidence type="ECO:0000313" key="9">
    <source>
        <dbReference type="Proteomes" id="UP001286313"/>
    </source>
</evidence>
<feature type="domain" description="Cyclin-like" evidence="6">
    <location>
        <begin position="44"/>
        <end position="130"/>
    </location>
</feature>
<organism evidence="8 9">
    <name type="scientific">Petrolisthes cinctipes</name>
    <name type="common">Flat porcelain crab</name>
    <dbReference type="NCBI Taxonomy" id="88211"/>
    <lineage>
        <taxon>Eukaryota</taxon>
        <taxon>Metazoa</taxon>
        <taxon>Ecdysozoa</taxon>
        <taxon>Arthropoda</taxon>
        <taxon>Crustacea</taxon>
        <taxon>Multicrustacea</taxon>
        <taxon>Malacostraca</taxon>
        <taxon>Eumalacostraca</taxon>
        <taxon>Eucarida</taxon>
        <taxon>Decapoda</taxon>
        <taxon>Pleocyemata</taxon>
        <taxon>Anomura</taxon>
        <taxon>Galatheoidea</taxon>
        <taxon>Porcellanidae</taxon>
        <taxon>Petrolisthes</taxon>
    </lineage>
</organism>
<dbReference type="PANTHER" id="PTHR10177">
    <property type="entry name" value="CYCLINS"/>
    <property type="match status" value="1"/>
</dbReference>
<keyword evidence="3" id="KW-0131">Cell cycle</keyword>
<feature type="region of interest" description="Disordered" evidence="5">
    <location>
        <begin position="251"/>
        <end position="270"/>
    </location>
</feature>
<evidence type="ECO:0000313" key="8">
    <source>
        <dbReference type="EMBL" id="KAK3867457.1"/>
    </source>
</evidence>
<keyword evidence="2 4" id="KW-0195">Cyclin</keyword>
<comment type="caution">
    <text evidence="8">The sequence shown here is derived from an EMBL/GenBank/DDBJ whole genome shotgun (WGS) entry which is preliminary data.</text>
</comment>
<dbReference type="InterPro" id="IPR046965">
    <property type="entry name" value="Cyclin_A/B-like"/>
</dbReference>
<comment type="similarity">
    <text evidence="4">Belongs to the cyclin family.</text>
</comment>
<reference evidence="8" key="1">
    <citation type="submission" date="2023-10" db="EMBL/GenBank/DDBJ databases">
        <title>Genome assemblies of two species of porcelain crab, Petrolisthes cinctipes and Petrolisthes manimaculis (Anomura: Porcellanidae).</title>
        <authorList>
            <person name="Angst P."/>
        </authorList>
    </citation>
    <scope>NUCLEOTIDE SEQUENCE</scope>
    <source>
        <strain evidence="8">PB745_01</strain>
        <tissue evidence="8">Gill</tissue>
    </source>
</reference>
<dbReference type="CDD" id="cd20528">
    <property type="entry name" value="CYCLIN_CCNJ-like_rpt1"/>
    <property type="match status" value="1"/>
</dbReference>
<dbReference type="Gene3D" id="1.10.472.10">
    <property type="entry name" value="Cyclin-like"/>
    <property type="match status" value="2"/>
</dbReference>
<dbReference type="SMART" id="SM01332">
    <property type="entry name" value="Cyclin_C"/>
    <property type="match status" value="1"/>
</dbReference>
<dbReference type="Pfam" id="PF00134">
    <property type="entry name" value="Cyclin_N"/>
    <property type="match status" value="1"/>
</dbReference>
<evidence type="ECO:0000259" key="6">
    <source>
        <dbReference type="SMART" id="SM00385"/>
    </source>
</evidence>
<evidence type="ECO:0008006" key="10">
    <source>
        <dbReference type="Google" id="ProtNLM"/>
    </source>
</evidence>
<gene>
    <name evidence="8" type="ORF">Pcinc_027091</name>
</gene>
<dbReference type="GO" id="GO:0051726">
    <property type="term" value="P:regulation of cell cycle"/>
    <property type="evidence" value="ECO:0007669"/>
    <property type="project" value="UniProtKB-ARBA"/>
</dbReference>
<dbReference type="InterPro" id="IPR036915">
    <property type="entry name" value="Cyclin-like_sf"/>
</dbReference>
<accession>A0AAE1K9B8</accession>
<dbReference type="CDD" id="cd20529">
    <property type="entry name" value="CYCLIN_CCNJ-like_rpt2"/>
    <property type="match status" value="1"/>
</dbReference>
<evidence type="ECO:0000256" key="4">
    <source>
        <dbReference type="RuleBase" id="RU000383"/>
    </source>
</evidence>
<dbReference type="EMBL" id="JAWQEG010003197">
    <property type="protein sequence ID" value="KAK3867457.1"/>
    <property type="molecule type" value="Genomic_DNA"/>
</dbReference>
<dbReference type="GO" id="GO:0051301">
    <property type="term" value="P:cell division"/>
    <property type="evidence" value="ECO:0007669"/>
    <property type="project" value="UniProtKB-KW"/>
</dbReference>
<evidence type="ECO:0000256" key="3">
    <source>
        <dbReference type="ARBA" id="ARBA00023306"/>
    </source>
</evidence>
<evidence type="ECO:0000256" key="1">
    <source>
        <dbReference type="ARBA" id="ARBA00022618"/>
    </source>
</evidence>
<name>A0AAE1K9B8_PETCI</name>
<dbReference type="Proteomes" id="UP001286313">
    <property type="component" value="Unassembled WGS sequence"/>
</dbReference>
<dbReference type="SUPFAM" id="SSF47954">
    <property type="entry name" value="Cyclin-like"/>
    <property type="match status" value="2"/>
</dbReference>
<protein>
    <recommendedName>
        <fullName evidence="10">Cyclin J</fullName>
    </recommendedName>
</protein>
<proteinExistence type="inferred from homology"/>
<keyword evidence="1" id="KW-0132">Cell division</keyword>
<feature type="domain" description="Cyclin C-terminal" evidence="7">
    <location>
        <begin position="139"/>
        <end position="270"/>
    </location>
</feature>
<keyword evidence="9" id="KW-1185">Reference proteome</keyword>
<dbReference type="Pfam" id="PF02984">
    <property type="entry name" value="Cyclin_C"/>
    <property type="match status" value="1"/>
</dbReference>
<dbReference type="FunFam" id="1.10.472.10:FF:000010">
    <property type="entry name" value="G1/S-specific cyclin Cln1"/>
    <property type="match status" value="1"/>
</dbReference>
<feature type="domain" description="Cyclin-like" evidence="6">
    <location>
        <begin position="167"/>
        <end position="241"/>
    </location>
</feature>
<dbReference type="InterPro" id="IPR004367">
    <property type="entry name" value="Cyclin_C-dom"/>
</dbReference>
<sequence length="270" mass="30551">MAQYRAYVTDYADEVLLWMRHREAQQLPYNGNSPQLSTRGQLVEFLCFVTEQLKLSVVTTHLAVYLLDRFMDGHHINDSQLKLTALTAILVAAKFEEKDMNVPRIPDLNIFAKNKYGITIFNAMEIFMLKFFNWNVGTVTVAHFAELYLSVGLSVGDTVSGNTIANTHLTRISLWNYTARFLDISLHDQGFLQWGNSLVAAGCVACGRLLCQFNPVWSNTLHRFTGYDLQALSEVMNLLIRYHVNEDKNSECNTPDSGYTSHCSSLHGTP</sequence>
<dbReference type="InterPro" id="IPR006671">
    <property type="entry name" value="Cyclin_N"/>
</dbReference>
<dbReference type="GO" id="GO:0016538">
    <property type="term" value="F:cyclin-dependent protein serine/threonine kinase regulator activity"/>
    <property type="evidence" value="ECO:0007669"/>
    <property type="project" value="InterPro"/>
</dbReference>
<dbReference type="InterPro" id="IPR039361">
    <property type="entry name" value="Cyclin"/>
</dbReference>
<dbReference type="PIRSF" id="PIRSF001771">
    <property type="entry name" value="Cyclin_A_B_D_E"/>
    <property type="match status" value="1"/>
</dbReference>
<evidence type="ECO:0000259" key="7">
    <source>
        <dbReference type="SMART" id="SM01332"/>
    </source>
</evidence>
<dbReference type="AlphaFoldDB" id="A0AAE1K9B8"/>
<dbReference type="GO" id="GO:0044772">
    <property type="term" value="P:mitotic cell cycle phase transition"/>
    <property type="evidence" value="ECO:0007669"/>
    <property type="project" value="InterPro"/>
</dbReference>